<evidence type="ECO:0000259" key="2">
    <source>
        <dbReference type="PROSITE" id="PS50943"/>
    </source>
</evidence>
<dbReference type="CDD" id="cd00093">
    <property type="entry name" value="HTH_XRE"/>
    <property type="match status" value="1"/>
</dbReference>
<evidence type="ECO:0000256" key="1">
    <source>
        <dbReference type="ARBA" id="ARBA00007227"/>
    </source>
</evidence>
<dbReference type="SUPFAM" id="SSF47413">
    <property type="entry name" value="lambda repressor-like DNA-binding domains"/>
    <property type="match status" value="1"/>
</dbReference>
<evidence type="ECO:0000313" key="4">
    <source>
        <dbReference type="Proteomes" id="UP000323439"/>
    </source>
</evidence>
<dbReference type="SMART" id="SM00530">
    <property type="entry name" value="HTH_XRE"/>
    <property type="match status" value="1"/>
</dbReference>
<keyword evidence="4" id="KW-1185">Reference proteome</keyword>
<dbReference type="InterPro" id="IPR052345">
    <property type="entry name" value="Rad_response_metalloprotease"/>
</dbReference>
<dbReference type="InterPro" id="IPR010359">
    <property type="entry name" value="IrrE_HExxH"/>
</dbReference>
<dbReference type="Pfam" id="PF01381">
    <property type="entry name" value="HTH_3"/>
    <property type="match status" value="1"/>
</dbReference>
<accession>A0A1G5XMV2</accession>
<dbReference type="RefSeq" id="WP_149732849.1">
    <property type="nucleotide sequence ID" value="NZ_FMXB01000031.1"/>
</dbReference>
<feature type="domain" description="HTH cro/C1-type" evidence="2">
    <location>
        <begin position="8"/>
        <end position="62"/>
    </location>
</feature>
<reference evidence="3 4" key="1">
    <citation type="submission" date="2016-10" db="EMBL/GenBank/DDBJ databases">
        <authorList>
            <person name="Varghese N."/>
            <person name="Submissions S."/>
        </authorList>
    </citation>
    <scope>NUCLEOTIDE SEQUENCE [LARGE SCALE GENOMIC DNA]</scope>
    <source>
        <strain evidence="3 4">DSM 16643</strain>
    </source>
</reference>
<name>A0A1G5XMV2_9EURY</name>
<sequence length="342" mass="39700">MTSVGSRLKKLRVENEYSQRQIAEYLEIDQSNLSKIENNKRNLNLTLLDKITNLYNCTPEYLLGESEEYEKIAYKSGKDIDLKAIGKINTLANHLSILRKIETGKKTKLPKLNINLRRQFGIDAYSPINIFTLLPTKIDNLTIVWFPMKKSVNGCCFKNDIDSIILINSLHPIGRQNINLAHELYHLLDDAENYIVCSEKFNDKIEKEADDFASNFLMTNHALYDFIETNDIDEWSVEDVVKCEQYFQIDHDSLIQRLNSEKLIDETQMKEFSSVDIKYKAGRLGYDISLYKASDENKDCYSVGHMIPLAEKVCKMGRISIGKRREILNDLFRQDIIYKSLR</sequence>
<dbReference type="InterPro" id="IPR010982">
    <property type="entry name" value="Lambda_DNA-bd_dom_sf"/>
</dbReference>
<dbReference type="PANTHER" id="PTHR43236:SF1">
    <property type="entry name" value="BLL7220 PROTEIN"/>
    <property type="match status" value="1"/>
</dbReference>
<dbReference type="InterPro" id="IPR001387">
    <property type="entry name" value="Cro/C1-type_HTH"/>
</dbReference>
<dbReference type="Gene3D" id="1.10.10.2910">
    <property type="match status" value="1"/>
</dbReference>
<dbReference type="AlphaFoldDB" id="A0A1G5XMV2"/>
<dbReference type="GO" id="GO:0003677">
    <property type="term" value="F:DNA binding"/>
    <property type="evidence" value="ECO:0007669"/>
    <property type="project" value="InterPro"/>
</dbReference>
<dbReference type="PANTHER" id="PTHR43236">
    <property type="entry name" value="ANTITOXIN HIGA1"/>
    <property type="match status" value="1"/>
</dbReference>
<gene>
    <name evidence="3" type="ORF">SAMN02910315_02376</name>
</gene>
<dbReference type="EMBL" id="FMXB01000031">
    <property type="protein sequence ID" value="SDA71791.1"/>
    <property type="molecule type" value="Genomic_DNA"/>
</dbReference>
<dbReference type="Pfam" id="PF06114">
    <property type="entry name" value="Peptidase_M78"/>
    <property type="match status" value="1"/>
</dbReference>
<dbReference type="PROSITE" id="PS50943">
    <property type="entry name" value="HTH_CROC1"/>
    <property type="match status" value="1"/>
</dbReference>
<dbReference type="Gene3D" id="1.10.260.40">
    <property type="entry name" value="lambda repressor-like DNA-binding domains"/>
    <property type="match status" value="1"/>
</dbReference>
<proteinExistence type="inferred from homology"/>
<protein>
    <submittedName>
        <fullName evidence="3">Zn-dependent peptidase ImmA, M78 family</fullName>
    </submittedName>
</protein>
<evidence type="ECO:0000313" key="3">
    <source>
        <dbReference type="EMBL" id="SDA71791.1"/>
    </source>
</evidence>
<dbReference type="OrthoDB" id="77783at2157"/>
<comment type="similarity">
    <text evidence="1">Belongs to the short-chain fatty acyl-CoA assimilation regulator (ScfR) family.</text>
</comment>
<organism evidence="3 4">
    <name type="scientific">Methanobrevibacter millerae</name>
    <dbReference type="NCBI Taxonomy" id="230361"/>
    <lineage>
        <taxon>Archaea</taxon>
        <taxon>Methanobacteriati</taxon>
        <taxon>Methanobacteriota</taxon>
        <taxon>Methanomada group</taxon>
        <taxon>Methanobacteria</taxon>
        <taxon>Methanobacteriales</taxon>
        <taxon>Methanobacteriaceae</taxon>
        <taxon>Methanobrevibacter</taxon>
    </lineage>
</organism>
<dbReference type="Proteomes" id="UP000323439">
    <property type="component" value="Unassembled WGS sequence"/>
</dbReference>